<dbReference type="EMBL" id="QZKI01000125">
    <property type="protein sequence ID" value="RJP65551.1"/>
    <property type="molecule type" value="Genomic_DNA"/>
</dbReference>
<dbReference type="SUPFAM" id="SSF52821">
    <property type="entry name" value="Rhodanese/Cell cycle control phosphatase"/>
    <property type="match status" value="1"/>
</dbReference>
<evidence type="ECO:0000313" key="2">
    <source>
        <dbReference type="Proteomes" id="UP000285961"/>
    </source>
</evidence>
<dbReference type="AlphaFoldDB" id="A0A419EQP1"/>
<protein>
    <submittedName>
        <fullName evidence="1">ArsR family transcriptional regulator</fullName>
    </submittedName>
</protein>
<reference evidence="1 2" key="1">
    <citation type="journal article" date="2017" name="ISME J.">
        <title>Energy and carbon metabolisms in a deep terrestrial subsurface fluid microbial community.</title>
        <authorList>
            <person name="Momper L."/>
            <person name="Jungbluth S.P."/>
            <person name="Lee M.D."/>
            <person name="Amend J.P."/>
        </authorList>
    </citation>
    <scope>NUCLEOTIDE SEQUENCE [LARGE SCALE GENOMIC DNA]</scope>
    <source>
        <strain evidence="1">SURF_17</strain>
    </source>
</reference>
<dbReference type="InterPro" id="IPR036873">
    <property type="entry name" value="Rhodanese-like_dom_sf"/>
</dbReference>
<comment type="caution">
    <text evidence="1">The sequence shown here is derived from an EMBL/GenBank/DDBJ whole genome shotgun (WGS) entry which is preliminary data.</text>
</comment>
<sequence>MPRITPEEAYRKAKAGTALLVCAYGIEERCEMMRLEGSISRREFESRLGSVPKNQEIIFYCA</sequence>
<proteinExistence type="predicted"/>
<organism evidence="1 2">
    <name type="scientific">Candidatus Abyssobacteria bacterium SURF_17</name>
    <dbReference type="NCBI Taxonomy" id="2093361"/>
    <lineage>
        <taxon>Bacteria</taxon>
        <taxon>Pseudomonadati</taxon>
        <taxon>Candidatus Hydrogenedentota</taxon>
        <taxon>Candidatus Abyssobacteria</taxon>
    </lineage>
</organism>
<accession>A0A419EQP1</accession>
<dbReference type="Proteomes" id="UP000285961">
    <property type="component" value="Unassembled WGS sequence"/>
</dbReference>
<gene>
    <name evidence="1" type="ORF">C4532_17605</name>
</gene>
<evidence type="ECO:0000313" key="1">
    <source>
        <dbReference type="EMBL" id="RJP65551.1"/>
    </source>
</evidence>
<name>A0A419EQP1_9BACT</name>